<organism evidence="2 3">
    <name type="scientific">Penicilliopsis zonata CBS 506.65</name>
    <dbReference type="NCBI Taxonomy" id="1073090"/>
    <lineage>
        <taxon>Eukaryota</taxon>
        <taxon>Fungi</taxon>
        <taxon>Dikarya</taxon>
        <taxon>Ascomycota</taxon>
        <taxon>Pezizomycotina</taxon>
        <taxon>Eurotiomycetes</taxon>
        <taxon>Eurotiomycetidae</taxon>
        <taxon>Eurotiales</taxon>
        <taxon>Aspergillaceae</taxon>
        <taxon>Penicilliopsis</taxon>
    </lineage>
</organism>
<protein>
    <submittedName>
        <fullName evidence="2">Uncharacterized protein</fullName>
    </submittedName>
</protein>
<dbReference type="RefSeq" id="XP_022584567.1">
    <property type="nucleotide sequence ID" value="XM_022722079.1"/>
</dbReference>
<feature type="compositionally biased region" description="Low complexity" evidence="1">
    <location>
        <begin position="10"/>
        <end position="25"/>
    </location>
</feature>
<gene>
    <name evidence="2" type="ORF">ASPZODRAFT_128654</name>
</gene>
<dbReference type="Proteomes" id="UP000184188">
    <property type="component" value="Unassembled WGS sequence"/>
</dbReference>
<name>A0A1L9SSI0_9EURO</name>
<feature type="region of interest" description="Disordered" evidence="1">
    <location>
        <begin position="1"/>
        <end position="89"/>
    </location>
</feature>
<proteinExistence type="predicted"/>
<dbReference type="GeneID" id="34608544"/>
<dbReference type="AlphaFoldDB" id="A0A1L9SSI0"/>
<reference evidence="3" key="1">
    <citation type="journal article" date="2017" name="Genome Biol.">
        <title>Comparative genomics reveals high biological diversity and specific adaptations in the industrially and medically important fungal genus Aspergillus.</title>
        <authorList>
            <person name="de Vries R.P."/>
            <person name="Riley R."/>
            <person name="Wiebenga A."/>
            <person name="Aguilar-Osorio G."/>
            <person name="Amillis S."/>
            <person name="Uchima C.A."/>
            <person name="Anderluh G."/>
            <person name="Asadollahi M."/>
            <person name="Askin M."/>
            <person name="Barry K."/>
            <person name="Battaglia E."/>
            <person name="Bayram O."/>
            <person name="Benocci T."/>
            <person name="Braus-Stromeyer S.A."/>
            <person name="Caldana C."/>
            <person name="Canovas D."/>
            <person name="Cerqueira G.C."/>
            <person name="Chen F."/>
            <person name="Chen W."/>
            <person name="Choi C."/>
            <person name="Clum A."/>
            <person name="Dos Santos R.A."/>
            <person name="Damasio A.R."/>
            <person name="Diallinas G."/>
            <person name="Emri T."/>
            <person name="Fekete E."/>
            <person name="Flipphi M."/>
            <person name="Freyberg S."/>
            <person name="Gallo A."/>
            <person name="Gournas C."/>
            <person name="Habgood R."/>
            <person name="Hainaut M."/>
            <person name="Harispe M.L."/>
            <person name="Henrissat B."/>
            <person name="Hilden K.S."/>
            <person name="Hope R."/>
            <person name="Hossain A."/>
            <person name="Karabika E."/>
            <person name="Karaffa L."/>
            <person name="Karanyi Z."/>
            <person name="Krasevec N."/>
            <person name="Kuo A."/>
            <person name="Kusch H."/>
            <person name="LaButti K."/>
            <person name="Lagendijk E.L."/>
            <person name="Lapidus A."/>
            <person name="Levasseur A."/>
            <person name="Lindquist E."/>
            <person name="Lipzen A."/>
            <person name="Logrieco A.F."/>
            <person name="MacCabe A."/>
            <person name="Maekelae M.R."/>
            <person name="Malavazi I."/>
            <person name="Melin P."/>
            <person name="Meyer V."/>
            <person name="Mielnichuk N."/>
            <person name="Miskei M."/>
            <person name="Molnar A.P."/>
            <person name="Mule G."/>
            <person name="Ngan C.Y."/>
            <person name="Orejas M."/>
            <person name="Orosz E."/>
            <person name="Ouedraogo J.P."/>
            <person name="Overkamp K.M."/>
            <person name="Park H.-S."/>
            <person name="Perrone G."/>
            <person name="Piumi F."/>
            <person name="Punt P.J."/>
            <person name="Ram A.F."/>
            <person name="Ramon A."/>
            <person name="Rauscher S."/>
            <person name="Record E."/>
            <person name="Riano-Pachon D.M."/>
            <person name="Robert V."/>
            <person name="Roehrig J."/>
            <person name="Ruller R."/>
            <person name="Salamov A."/>
            <person name="Salih N.S."/>
            <person name="Samson R.A."/>
            <person name="Sandor E."/>
            <person name="Sanguinetti M."/>
            <person name="Schuetze T."/>
            <person name="Sepcic K."/>
            <person name="Shelest E."/>
            <person name="Sherlock G."/>
            <person name="Sophianopoulou V."/>
            <person name="Squina F.M."/>
            <person name="Sun H."/>
            <person name="Susca A."/>
            <person name="Todd R.B."/>
            <person name="Tsang A."/>
            <person name="Unkles S.E."/>
            <person name="van de Wiele N."/>
            <person name="van Rossen-Uffink D."/>
            <person name="Oliveira J.V."/>
            <person name="Vesth T.C."/>
            <person name="Visser J."/>
            <person name="Yu J.-H."/>
            <person name="Zhou M."/>
            <person name="Andersen M.R."/>
            <person name="Archer D.B."/>
            <person name="Baker S.E."/>
            <person name="Benoit I."/>
            <person name="Brakhage A.A."/>
            <person name="Braus G.H."/>
            <person name="Fischer R."/>
            <person name="Frisvad J.C."/>
            <person name="Goldman G.H."/>
            <person name="Houbraken J."/>
            <person name="Oakley B."/>
            <person name="Pocsi I."/>
            <person name="Scazzocchio C."/>
            <person name="Seiboth B."/>
            <person name="vanKuyk P.A."/>
            <person name="Wortman J."/>
            <person name="Dyer P.S."/>
            <person name="Grigoriev I.V."/>
        </authorList>
    </citation>
    <scope>NUCLEOTIDE SEQUENCE [LARGE SCALE GENOMIC DNA]</scope>
    <source>
        <strain evidence="3">CBS 506.65</strain>
    </source>
</reference>
<sequence length="123" mass="13548">MAICQSSNGPVNNTVTRLTRTQLRVPRSRKAQRMQLAINSASASRSSSGSTGRSTSNTRLDARASLQQTFSPDPPLSSALAHEDTEDDSDHVEKIFVHVTSNLRLHDITGVKMWDQEAWSVKL</sequence>
<accession>A0A1L9SSI0</accession>
<evidence type="ECO:0000313" key="3">
    <source>
        <dbReference type="Proteomes" id="UP000184188"/>
    </source>
</evidence>
<evidence type="ECO:0000313" key="2">
    <source>
        <dbReference type="EMBL" id="OJJ50057.1"/>
    </source>
</evidence>
<dbReference type="EMBL" id="KV878337">
    <property type="protein sequence ID" value="OJJ50057.1"/>
    <property type="molecule type" value="Genomic_DNA"/>
</dbReference>
<dbReference type="VEuPathDB" id="FungiDB:ASPZODRAFT_128654"/>
<keyword evidence="3" id="KW-1185">Reference proteome</keyword>
<evidence type="ECO:0000256" key="1">
    <source>
        <dbReference type="SAM" id="MobiDB-lite"/>
    </source>
</evidence>
<feature type="compositionally biased region" description="Low complexity" evidence="1">
    <location>
        <begin position="40"/>
        <end position="56"/>
    </location>
</feature>